<keyword evidence="3" id="KW-1185">Reference proteome</keyword>
<reference evidence="2 3" key="1">
    <citation type="submission" date="2019-06" db="EMBL/GenBank/DDBJ databases">
        <title>Draft genome sequence of Methanolobus vulcani B1d.</title>
        <authorList>
            <person name="Creighbaum A.J."/>
            <person name="Ticak T."/>
            <person name="Hariraju D."/>
            <person name="Arivett B.A."/>
            <person name="Ferguson D.J.Jr."/>
        </authorList>
    </citation>
    <scope>NUCLEOTIDE SEQUENCE [LARGE SCALE GENOMIC DNA]</scope>
    <source>
        <strain evidence="2 3">B1d</strain>
    </source>
</reference>
<organism evidence="2 3">
    <name type="scientific">Methanolobus vulcani</name>
    <dbReference type="NCBI Taxonomy" id="38026"/>
    <lineage>
        <taxon>Archaea</taxon>
        <taxon>Methanobacteriati</taxon>
        <taxon>Methanobacteriota</taxon>
        <taxon>Stenosarchaea group</taxon>
        <taxon>Methanomicrobia</taxon>
        <taxon>Methanosarcinales</taxon>
        <taxon>Methanosarcinaceae</taxon>
        <taxon>Methanolobus</taxon>
    </lineage>
</organism>
<evidence type="ECO:0000313" key="3">
    <source>
        <dbReference type="Proteomes" id="UP000319335"/>
    </source>
</evidence>
<feature type="domain" description="CN hydrolase" evidence="1">
    <location>
        <begin position="7"/>
        <end position="245"/>
    </location>
</feature>
<dbReference type="Gene3D" id="3.60.110.10">
    <property type="entry name" value="Carbon-nitrogen hydrolase"/>
    <property type="match status" value="1"/>
</dbReference>
<evidence type="ECO:0000313" key="2">
    <source>
        <dbReference type="EMBL" id="TQD25160.1"/>
    </source>
</evidence>
<accession>A0A7Z8KP61</accession>
<dbReference type="GO" id="GO:0016787">
    <property type="term" value="F:hydrolase activity"/>
    <property type="evidence" value="ECO:0007669"/>
    <property type="project" value="UniProtKB-KW"/>
</dbReference>
<evidence type="ECO:0000259" key="1">
    <source>
        <dbReference type="PROSITE" id="PS50263"/>
    </source>
</evidence>
<protein>
    <submittedName>
        <fullName evidence="2">Carbon-nitrogen family hydrolase</fullName>
    </submittedName>
</protein>
<dbReference type="Proteomes" id="UP000319335">
    <property type="component" value="Unassembled WGS sequence"/>
</dbReference>
<dbReference type="PANTHER" id="PTHR23088">
    <property type="entry name" value="NITRILASE-RELATED"/>
    <property type="match status" value="1"/>
</dbReference>
<dbReference type="SUPFAM" id="SSF56317">
    <property type="entry name" value="Carbon-nitrogen hydrolase"/>
    <property type="match status" value="1"/>
</dbReference>
<dbReference type="PANTHER" id="PTHR23088:SF27">
    <property type="entry name" value="DEAMINATED GLUTATHIONE AMIDASE"/>
    <property type="match status" value="1"/>
</dbReference>
<dbReference type="RefSeq" id="WP_154809888.1">
    <property type="nucleotide sequence ID" value="NZ_VIAQ01000015.1"/>
</dbReference>
<name>A0A7Z8KP61_9EURY</name>
<dbReference type="AlphaFoldDB" id="A0A7Z8KP61"/>
<dbReference type="OrthoDB" id="41015at2157"/>
<dbReference type="InterPro" id="IPR003010">
    <property type="entry name" value="C-N_Hydrolase"/>
</dbReference>
<keyword evidence="2" id="KW-0378">Hydrolase</keyword>
<gene>
    <name evidence="2" type="ORF">FKV42_08905</name>
</gene>
<dbReference type="EMBL" id="VIAQ01000015">
    <property type="protein sequence ID" value="TQD25160.1"/>
    <property type="molecule type" value="Genomic_DNA"/>
</dbReference>
<sequence length="266" mass="29644">MSGKSSIKAACIQMSISDCNKQSNIEKALAMAKDAVSAGAELLVFPEVFSTGFCYDNIEMSGETESGETIRKMCDFSKQNECVMIFSTIEKQMSSSGLDYYNLGVCVEDGHVAGTYRKTHPFKREKQYFASGDSIHPISLPKREFTIGLQICYELRFPEVSRKLALMGSDILVTIAEFPNPRGHIWRSLTIARAIENQIPHIACNRVGEGSDSSFFGGSIIVNQLGDVMEEADNSESLIFSTIDVERTIKIRNEIPVFDDRRTDLY</sequence>
<proteinExistence type="predicted"/>
<comment type="caution">
    <text evidence="2">The sequence shown here is derived from an EMBL/GenBank/DDBJ whole genome shotgun (WGS) entry which is preliminary data.</text>
</comment>
<dbReference type="InterPro" id="IPR036526">
    <property type="entry name" value="C-N_Hydrolase_sf"/>
</dbReference>
<dbReference type="Pfam" id="PF00795">
    <property type="entry name" value="CN_hydrolase"/>
    <property type="match status" value="1"/>
</dbReference>
<dbReference type="PROSITE" id="PS50263">
    <property type="entry name" value="CN_HYDROLASE"/>
    <property type="match status" value="1"/>
</dbReference>